<accession>A0A1W1WUG9</accession>
<dbReference type="OrthoDB" id="5372263at2"/>
<dbReference type="Proteomes" id="UP000192602">
    <property type="component" value="Unassembled WGS sequence"/>
</dbReference>
<dbReference type="EMBL" id="FWWZ01000001">
    <property type="protein sequence ID" value="SMC09845.1"/>
    <property type="molecule type" value="Genomic_DNA"/>
</dbReference>
<feature type="coiled-coil region" evidence="8">
    <location>
        <begin position="166"/>
        <end position="193"/>
    </location>
</feature>
<name>A0A1W1WUG9_9BACT</name>
<dbReference type="InterPro" id="IPR003423">
    <property type="entry name" value="OMP_efflux"/>
</dbReference>
<dbReference type="GO" id="GO:0015562">
    <property type="term" value="F:efflux transmembrane transporter activity"/>
    <property type="evidence" value="ECO:0007669"/>
    <property type="project" value="InterPro"/>
</dbReference>
<evidence type="ECO:0000256" key="2">
    <source>
        <dbReference type="ARBA" id="ARBA00007613"/>
    </source>
</evidence>
<evidence type="ECO:0000256" key="6">
    <source>
        <dbReference type="ARBA" id="ARBA00023136"/>
    </source>
</evidence>
<dbReference type="STRING" id="1069081.SAMN05660197_1667"/>
<evidence type="ECO:0000256" key="1">
    <source>
        <dbReference type="ARBA" id="ARBA00004442"/>
    </source>
</evidence>
<evidence type="ECO:0000256" key="5">
    <source>
        <dbReference type="ARBA" id="ARBA00022692"/>
    </source>
</evidence>
<reference evidence="10" key="1">
    <citation type="submission" date="2017-04" db="EMBL/GenBank/DDBJ databases">
        <authorList>
            <person name="Varghese N."/>
            <person name="Submissions S."/>
        </authorList>
    </citation>
    <scope>NUCLEOTIDE SEQUENCE [LARGE SCALE GENOMIC DNA]</scope>
    <source>
        <strain evidence="10">DSM 16512</strain>
    </source>
</reference>
<keyword evidence="8" id="KW-0175">Coiled coil</keyword>
<proteinExistence type="inferred from homology"/>
<comment type="similarity">
    <text evidence="2">Belongs to the outer membrane factor (OMF) (TC 1.B.17) family.</text>
</comment>
<evidence type="ECO:0000256" key="3">
    <source>
        <dbReference type="ARBA" id="ARBA00022448"/>
    </source>
</evidence>
<keyword evidence="10" id="KW-1185">Reference proteome</keyword>
<organism evidence="9 10">
    <name type="scientific">Nitratiruptor tergarcus DSM 16512</name>
    <dbReference type="NCBI Taxonomy" id="1069081"/>
    <lineage>
        <taxon>Bacteria</taxon>
        <taxon>Pseudomonadati</taxon>
        <taxon>Campylobacterota</taxon>
        <taxon>Epsilonproteobacteria</taxon>
        <taxon>Nautiliales</taxon>
        <taxon>Nitratiruptoraceae</taxon>
        <taxon>Nitratiruptor</taxon>
    </lineage>
</organism>
<dbReference type="SUPFAM" id="SSF56954">
    <property type="entry name" value="Outer membrane efflux proteins (OEP)"/>
    <property type="match status" value="1"/>
</dbReference>
<dbReference type="InterPro" id="IPR051906">
    <property type="entry name" value="TolC-like"/>
</dbReference>
<keyword evidence="7" id="KW-0998">Cell outer membrane</keyword>
<gene>
    <name evidence="9" type="ORF">SAMN05660197_1667</name>
</gene>
<dbReference type="PANTHER" id="PTHR30026">
    <property type="entry name" value="OUTER MEMBRANE PROTEIN TOLC"/>
    <property type="match status" value="1"/>
</dbReference>
<dbReference type="GO" id="GO:0009279">
    <property type="term" value="C:cell outer membrane"/>
    <property type="evidence" value="ECO:0007669"/>
    <property type="project" value="UniProtKB-SubCell"/>
</dbReference>
<sequence length="396" mass="46169">MLKKVAFLSLPLLLLAQNGLISKLKEQEIELDKKKSIVEAKILHDSWINPINMRYTYQKGDQYPNQLFKSFSIQVDQPIFKSGGIYKAILYANAKKRSALFGVQSKEKSYVFRYIRLALQYKQLQLSIKKQKLLIENAKLDILIKKDQYLHGEIDSTFLDNAILNKNRLAIALIDLEDKLQQTKKEIKNISDLDPDSAQIPRFTLIQRAEFLQKNLSLKQSQADIEANKNYAYMSIARYLPSLSLFANYNSQKMQGSLYVPGYKYSDSYKTYGFRISMPLFDINALRNIESAKIDYLKSKNHLLQLMREKRNFYKTSLHSLKLLDKKIALTKEDLGLYEGLLKDTKDRFEAGEKTKYDVQIMQNSLKTKELDLKIFDMQKQIILSQLYQEMSDEKI</sequence>
<keyword evidence="6" id="KW-0472">Membrane</keyword>
<keyword evidence="5" id="KW-0812">Transmembrane</keyword>
<dbReference type="PANTHER" id="PTHR30026:SF20">
    <property type="entry name" value="OUTER MEMBRANE PROTEIN TOLC"/>
    <property type="match status" value="1"/>
</dbReference>
<evidence type="ECO:0000256" key="4">
    <source>
        <dbReference type="ARBA" id="ARBA00022452"/>
    </source>
</evidence>
<comment type="subcellular location">
    <subcellularLocation>
        <location evidence="1">Cell outer membrane</location>
    </subcellularLocation>
</comment>
<evidence type="ECO:0000313" key="9">
    <source>
        <dbReference type="EMBL" id="SMC09845.1"/>
    </source>
</evidence>
<protein>
    <submittedName>
        <fullName evidence="9">Outer membrane protein</fullName>
    </submittedName>
</protein>
<dbReference type="RefSeq" id="WP_084276124.1">
    <property type="nucleotide sequence ID" value="NZ_AP026671.1"/>
</dbReference>
<evidence type="ECO:0000313" key="10">
    <source>
        <dbReference type="Proteomes" id="UP000192602"/>
    </source>
</evidence>
<dbReference type="AlphaFoldDB" id="A0A1W1WUG9"/>
<keyword evidence="4" id="KW-1134">Transmembrane beta strand</keyword>
<evidence type="ECO:0000256" key="8">
    <source>
        <dbReference type="SAM" id="Coils"/>
    </source>
</evidence>
<evidence type="ECO:0000256" key="7">
    <source>
        <dbReference type="ARBA" id="ARBA00023237"/>
    </source>
</evidence>
<keyword evidence="3" id="KW-0813">Transport</keyword>
<dbReference type="GO" id="GO:1990281">
    <property type="term" value="C:efflux pump complex"/>
    <property type="evidence" value="ECO:0007669"/>
    <property type="project" value="TreeGrafter"/>
</dbReference>
<dbReference type="Pfam" id="PF02321">
    <property type="entry name" value="OEP"/>
    <property type="match status" value="1"/>
</dbReference>
<dbReference type="GO" id="GO:0015288">
    <property type="term" value="F:porin activity"/>
    <property type="evidence" value="ECO:0007669"/>
    <property type="project" value="TreeGrafter"/>
</dbReference>
<dbReference type="Gene3D" id="1.20.1600.10">
    <property type="entry name" value="Outer membrane efflux proteins (OEP)"/>
    <property type="match status" value="1"/>
</dbReference>